<gene>
    <name evidence="1" type="ORF">BRYFOR_05512</name>
</gene>
<evidence type="ECO:0000313" key="1">
    <source>
        <dbReference type="EMBL" id="EET62477.1"/>
    </source>
</evidence>
<keyword evidence="2" id="KW-1185">Reference proteome</keyword>
<dbReference type="AlphaFoldDB" id="C6LA70"/>
<dbReference type="EMBL" id="ACCL02000002">
    <property type="protein sequence ID" value="EET62477.1"/>
    <property type="molecule type" value="Genomic_DNA"/>
</dbReference>
<comment type="caution">
    <text evidence="1">The sequence shown here is derived from an EMBL/GenBank/DDBJ whole genome shotgun (WGS) entry which is preliminary data.</text>
</comment>
<name>C6LA70_9FIRM</name>
<accession>C6LA70</accession>
<proteinExistence type="predicted"/>
<reference evidence="1" key="1">
    <citation type="submission" date="2009-07" db="EMBL/GenBank/DDBJ databases">
        <authorList>
            <person name="Weinstock G."/>
            <person name="Sodergren E."/>
            <person name="Clifton S."/>
            <person name="Fulton L."/>
            <person name="Fulton B."/>
            <person name="Courtney L."/>
            <person name="Fronick C."/>
            <person name="Harrison M."/>
            <person name="Strong C."/>
            <person name="Farmer C."/>
            <person name="Delahaunty K."/>
            <person name="Markovic C."/>
            <person name="Hall O."/>
            <person name="Minx P."/>
            <person name="Tomlinson C."/>
            <person name="Mitreva M."/>
            <person name="Nelson J."/>
            <person name="Hou S."/>
            <person name="Wollam A."/>
            <person name="Pepin K.H."/>
            <person name="Johnson M."/>
            <person name="Bhonagiri V."/>
            <person name="Nash W.E."/>
            <person name="Warren W."/>
            <person name="Chinwalla A."/>
            <person name="Mardis E.R."/>
            <person name="Wilson R.K."/>
        </authorList>
    </citation>
    <scope>NUCLEOTIDE SEQUENCE [LARGE SCALE GENOMIC DNA]</scope>
    <source>
        <strain evidence="1">DSM 14469</strain>
    </source>
</reference>
<dbReference type="Proteomes" id="UP000005561">
    <property type="component" value="Unassembled WGS sequence"/>
</dbReference>
<organism evidence="1 2">
    <name type="scientific">Marvinbryantia formatexigens DSM 14469</name>
    <dbReference type="NCBI Taxonomy" id="478749"/>
    <lineage>
        <taxon>Bacteria</taxon>
        <taxon>Bacillati</taxon>
        <taxon>Bacillota</taxon>
        <taxon>Clostridia</taxon>
        <taxon>Lachnospirales</taxon>
        <taxon>Lachnospiraceae</taxon>
        <taxon>Marvinbryantia</taxon>
    </lineage>
</organism>
<evidence type="ECO:0000313" key="2">
    <source>
        <dbReference type="Proteomes" id="UP000005561"/>
    </source>
</evidence>
<sequence length="40" mass="4670">MYLKTGKQKNPKARYRNEHISLQEIIASNGLQEDGEHEEN</sequence>
<protein>
    <submittedName>
        <fullName evidence="1">Uncharacterized protein</fullName>
    </submittedName>
</protein>